<keyword evidence="3" id="KW-0460">Magnesium</keyword>
<gene>
    <name evidence="4" type="ORF">HU200_005468</name>
</gene>
<evidence type="ECO:0000313" key="5">
    <source>
        <dbReference type="Proteomes" id="UP000636709"/>
    </source>
</evidence>
<evidence type="ECO:0000256" key="2">
    <source>
        <dbReference type="ARBA" id="ARBA00022723"/>
    </source>
</evidence>
<name>A0A835FQL4_9POAL</name>
<evidence type="ECO:0000313" key="4">
    <source>
        <dbReference type="EMBL" id="KAF8772511.1"/>
    </source>
</evidence>
<comment type="caution">
    <text evidence="4">The sequence shown here is derived from an EMBL/GenBank/DDBJ whole genome shotgun (WGS) entry which is preliminary data.</text>
</comment>
<dbReference type="GO" id="GO:0008168">
    <property type="term" value="F:methyltransferase activity"/>
    <property type="evidence" value="ECO:0007669"/>
    <property type="project" value="InterPro"/>
</dbReference>
<dbReference type="Gene3D" id="1.10.1200.270">
    <property type="entry name" value="Methyltransferase, alpha-helical capping domain"/>
    <property type="match status" value="1"/>
</dbReference>
<evidence type="ECO:0000256" key="3">
    <source>
        <dbReference type="ARBA" id="ARBA00022842"/>
    </source>
</evidence>
<accession>A0A835FQL4</accession>
<protein>
    <submittedName>
        <fullName evidence="4">Uncharacterized protein</fullName>
    </submittedName>
</protein>
<dbReference type="InterPro" id="IPR042086">
    <property type="entry name" value="MeTrfase_capping"/>
</dbReference>
<dbReference type="SUPFAM" id="SSF53335">
    <property type="entry name" value="S-adenosyl-L-methionine-dependent methyltransferases"/>
    <property type="match status" value="1"/>
</dbReference>
<dbReference type="AlphaFoldDB" id="A0A835FQL4"/>
<dbReference type="PANTHER" id="PTHR31009">
    <property type="entry name" value="S-ADENOSYL-L-METHIONINE:CARBOXYL METHYLTRANSFERASE FAMILY PROTEIN"/>
    <property type="match status" value="1"/>
</dbReference>
<keyword evidence="5" id="KW-1185">Reference proteome</keyword>
<dbReference type="Gene3D" id="3.40.50.150">
    <property type="entry name" value="Vaccinia Virus protein VP39"/>
    <property type="match status" value="1"/>
</dbReference>
<dbReference type="Proteomes" id="UP000636709">
    <property type="component" value="Unassembled WGS sequence"/>
</dbReference>
<dbReference type="OrthoDB" id="742322at2759"/>
<dbReference type="EMBL" id="JACEFO010000375">
    <property type="protein sequence ID" value="KAF8772511.1"/>
    <property type="molecule type" value="Genomic_DNA"/>
</dbReference>
<evidence type="ECO:0000256" key="1">
    <source>
        <dbReference type="ARBA" id="ARBA00008908"/>
    </source>
</evidence>
<keyword evidence="2" id="KW-0479">Metal-binding</keyword>
<dbReference type="InterPro" id="IPR029063">
    <property type="entry name" value="SAM-dependent_MTases_sf"/>
</dbReference>
<reference evidence="4" key="1">
    <citation type="submission" date="2020-07" db="EMBL/GenBank/DDBJ databases">
        <title>Genome sequence and genetic diversity analysis of an under-domesticated orphan crop, white fonio (Digitaria exilis).</title>
        <authorList>
            <person name="Bennetzen J.L."/>
            <person name="Chen S."/>
            <person name="Ma X."/>
            <person name="Wang X."/>
            <person name="Yssel A.E.J."/>
            <person name="Chaluvadi S.R."/>
            <person name="Johnson M."/>
            <person name="Gangashetty P."/>
            <person name="Hamidou F."/>
            <person name="Sanogo M.D."/>
            <person name="Zwaenepoel A."/>
            <person name="Wallace J."/>
            <person name="Van De Peer Y."/>
            <person name="Van Deynze A."/>
        </authorList>
    </citation>
    <scope>NUCLEOTIDE SEQUENCE</scope>
    <source>
        <tissue evidence="4">Leaves</tissue>
    </source>
</reference>
<dbReference type="GO" id="GO:0046872">
    <property type="term" value="F:metal ion binding"/>
    <property type="evidence" value="ECO:0007669"/>
    <property type="project" value="UniProtKB-KW"/>
</dbReference>
<organism evidence="4 5">
    <name type="scientific">Digitaria exilis</name>
    <dbReference type="NCBI Taxonomy" id="1010633"/>
    <lineage>
        <taxon>Eukaryota</taxon>
        <taxon>Viridiplantae</taxon>
        <taxon>Streptophyta</taxon>
        <taxon>Embryophyta</taxon>
        <taxon>Tracheophyta</taxon>
        <taxon>Spermatophyta</taxon>
        <taxon>Magnoliopsida</taxon>
        <taxon>Liliopsida</taxon>
        <taxon>Poales</taxon>
        <taxon>Poaceae</taxon>
        <taxon>PACMAD clade</taxon>
        <taxon>Panicoideae</taxon>
        <taxon>Panicodae</taxon>
        <taxon>Paniceae</taxon>
        <taxon>Anthephorinae</taxon>
        <taxon>Digitaria</taxon>
    </lineage>
</organism>
<sequence length="342" mass="38397">MERDFHMVQGDGETSYTTNSRLQQKALFETKPVLEKAVKELCSALLHQNLVVCDLGCGSGDNALIFLSEVISASASSSHNVVGIQFFLNDLPGNDFNHVFRSGLSGSYYTRLFPPKSVHLFHSSYSLHGSLSAVYDAQLPDGLDGNKRNIYVAKSTPLSVAKLYQEQFHKDLVLFLELRYDELVVGGQMVLTFLGRKEEDVYGGNLNYLYELLAQSLWCLVEKGLVEEDRLNSFNLPIYGPSVDEVQAAVKQTGLFNINEIKIFESNWDPYDDSEDGNVQDIIQSGVNVAKCLRAVMETLFVSHFGGSMLDALFNEYARKVAEYLKREKIKYSVIVLSVQRR</sequence>
<comment type="similarity">
    <text evidence="1">Belongs to the methyltransferase superfamily. Type-7 methyltransferase family. SABATH subfamily.</text>
</comment>
<dbReference type="InterPro" id="IPR005299">
    <property type="entry name" value="MeTrfase_7"/>
</dbReference>
<dbReference type="Pfam" id="PF03492">
    <property type="entry name" value="Methyltransf_7"/>
    <property type="match status" value="1"/>
</dbReference>
<proteinExistence type="inferred from homology"/>